<dbReference type="PROSITE" id="PS51257">
    <property type="entry name" value="PROKAR_LIPOPROTEIN"/>
    <property type="match status" value="1"/>
</dbReference>
<feature type="compositionally biased region" description="Low complexity" evidence="1">
    <location>
        <begin position="178"/>
        <end position="201"/>
    </location>
</feature>
<evidence type="ECO:0000313" key="3">
    <source>
        <dbReference type="EMBL" id="MDI3417907.1"/>
    </source>
</evidence>
<protein>
    <submittedName>
        <fullName evidence="3">DUF461 domain-containing protein</fullName>
    </submittedName>
</protein>
<evidence type="ECO:0000313" key="4">
    <source>
        <dbReference type="Proteomes" id="UP001237105"/>
    </source>
</evidence>
<keyword evidence="4" id="KW-1185">Reference proteome</keyword>
<dbReference type="RefSeq" id="WP_282533832.1">
    <property type="nucleotide sequence ID" value="NZ_JASCIS010000004.1"/>
</dbReference>
<dbReference type="Proteomes" id="UP001237105">
    <property type="component" value="Unassembled WGS sequence"/>
</dbReference>
<feature type="chain" id="PRO_5047256311" evidence="2">
    <location>
        <begin position="24"/>
        <end position="238"/>
    </location>
</feature>
<keyword evidence="2" id="KW-0732">Signal</keyword>
<organism evidence="3 4">
    <name type="scientific">Streptomyces luteolus</name>
    <dbReference type="NCBI Taxonomy" id="3043615"/>
    <lineage>
        <taxon>Bacteria</taxon>
        <taxon>Bacillati</taxon>
        <taxon>Actinomycetota</taxon>
        <taxon>Actinomycetes</taxon>
        <taxon>Kitasatosporales</taxon>
        <taxon>Streptomycetaceae</taxon>
        <taxon>Streptomyces</taxon>
    </lineage>
</organism>
<reference evidence="3 4" key="1">
    <citation type="submission" date="2023-05" db="EMBL/GenBank/DDBJ databases">
        <title>Draft genome sequence of Streptomyces sp. B-S-A12 isolated from a cave soil in Thailand.</title>
        <authorList>
            <person name="Chamroensaksri N."/>
            <person name="Muangham S."/>
        </authorList>
    </citation>
    <scope>NUCLEOTIDE SEQUENCE [LARGE SCALE GENOMIC DNA]</scope>
    <source>
        <strain evidence="3 4">B-S-A12</strain>
    </source>
</reference>
<dbReference type="EMBL" id="JASCIS010000004">
    <property type="protein sequence ID" value="MDI3417907.1"/>
    <property type="molecule type" value="Genomic_DNA"/>
</dbReference>
<proteinExistence type="predicted"/>
<sequence length="238" mass="23137">MSRSLRRGTIAATALGFAIATLAACGAGNNAQTLEIKPDNAAIKVGDIKIQNAIVITQPDPKSTGPAAISATVFNNGDTAQTLESIKVEGADKAAELKPAKGSGPLTIPAGGSLIIGGAGNASASLPSSPEAVQDGNAQPVTFSFSETGDVKMKTFVVPATSYFKKWGPSEVPAAPEATPSKTATPTGGATGKPTEGATEGATGGATEGAGDGANGDPANGTPSNGASDAAAHEGAGH</sequence>
<evidence type="ECO:0000256" key="2">
    <source>
        <dbReference type="SAM" id="SignalP"/>
    </source>
</evidence>
<name>A0ABT6SQM1_9ACTN</name>
<gene>
    <name evidence="3" type="ORF">QIT00_04910</name>
</gene>
<feature type="region of interest" description="Disordered" evidence="1">
    <location>
        <begin position="166"/>
        <end position="238"/>
    </location>
</feature>
<comment type="caution">
    <text evidence="3">The sequence shown here is derived from an EMBL/GenBank/DDBJ whole genome shotgun (WGS) entry which is preliminary data.</text>
</comment>
<feature type="signal peptide" evidence="2">
    <location>
        <begin position="1"/>
        <end position="23"/>
    </location>
</feature>
<accession>A0ABT6SQM1</accession>
<feature type="compositionally biased region" description="Gly residues" evidence="1">
    <location>
        <begin position="202"/>
        <end position="214"/>
    </location>
</feature>
<dbReference type="InterPro" id="IPR007410">
    <property type="entry name" value="LpqE-like"/>
</dbReference>
<evidence type="ECO:0000256" key="1">
    <source>
        <dbReference type="SAM" id="MobiDB-lite"/>
    </source>
</evidence>
<dbReference type="SUPFAM" id="SSF110087">
    <property type="entry name" value="DR1885-like metal-binding protein"/>
    <property type="match status" value="1"/>
</dbReference>
<dbReference type="InterPro" id="IPR036182">
    <property type="entry name" value="PCuAC_sf"/>
</dbReference>
<dbReference type="Pfam" id="PF04314">
    <property type="entry name" value="PCuAC"/>
    <property type="match status" value="1"/>
</dbReference>